<reference evidence="7 8" key="1">
    <citation type="submission" date="2021-04" db="EMBL/GenBank/DDBJ databases">
        <authorList>
            <person name="Bliznina A."/>
        </authorList>
    </citation>
    <scope>NUCLEOTIDE SEQUENCE [LARGE SCALE GENOMIC DNA]</scope>
</reference>
<evidence type="ECO:0000256" key="1">
    <source>
        <dbReference type="ARBA" id="ARBA00022723"/>
    </source>
</evidence>
<feature type="compositionally biased region" description="Basic and acidic residues" evidence="5">
    <location>
        <begin position="62"/>
        <end position="91"/>
    </location>
</feature>
<feature type="compositionally biased region" description="Basic and acidic residues" evidence="5">
    <location>
        <begin position="310"/>
        <end position="328"/>
    </location>
</feature>
<evidence type="ECO:0000313" key="7">
    <source>
        <dbReference type="EMBL" id="CAG5081256.1"/>
    </source>
</evidence>
<evidence type="ECO:0000313" key="8">
    <source>
        <dbReference type="Proteomes" id="UP001158576"/>
    </source>
</evidence>
<dbReference type="PANTHER" id="PTHR13119">
    <property type="entry name" value="ZINC FINGER CCCH DOMAIN-CONTAINING PROTEI"/>
    <property type="match status" value="1"/>
</dbReference>
<dbReference type="InterPro" id="IPR045124">
    <property type="entry name" value="Su(sable)-like"/>
</dbReference>
<feature type="compositionally biased region" description="Basic and acidic residues" evidence="5">
    <location>
        <begin position="620"/>
        <end position="640"/>
    </location>
</feature>
<feature type="compositionally biased region" description="Basic and acidic residues" evidence="5">
    <location>
        <begin position="692"/>
        <end position="725"/>
    </location>
</feature>
<dbReference type="EMBL" id="OU015568">
    <property type="protein sequence ID" value="CAG5081256.1"/>
    <property type="molecule type" value="Genomic_DNA"/>
</dbReference>
<accession>A0ABN7RR65</accession>
<keyword evidence="2" id="KW-0677">Repeat</keyword>
<keyword evidence="4" id="KW-0862">Zinc</keyword>
<dbReference type="PANTHER" id="PTHR13119:SF12">
    <property type="entry name" value="PROTEIN SUPPRESSOR OF SABLE"/>
    <property type="match status" value="1"/>
</dbReference>
<dbReference type="InterPro" id="IPR036855">
    <property type="entry name" value="Znf_CCCH_sf"/>
</dbReference>
<evidence type="ECO:0000259" key="6">
    <source>
        <dbReference type="SMART" id="SM00356"/>
    </source>
</evidence>
<protein>
    <submittedName>
        <fullName evidence="7">Oidioi.mRNA.OKI2018_I69.PAR.g9823.t2.cds</fullName>
    </submittedName>
</protein>
<feature type="compositionally biased region" description="Basic and acidic residues" evidence="5">
    <location>
        <begin position="587"/>
        <end position="613"/>
    </location>
</feature>
<feature type="compositionally biased region" description="Basic and acidic residues" evidence="5">
    <location>
        <begin position="277"/>
        <end position="300"/>
    </location>
</feature>
<evidence type="ECO:0000256" key="2">
    <source>
        <dbReference type="ARBA" id="ARBA00022737"/>
    </source>
</evidence>
<name>A0ABN7RR65_OIKDI</name>
<feature type="compositionally biased region" description="Basic and acidic residues" evidence="5">
    <location>
        <begin position="257"/>
        <end position="269"/>
    </location>
</feature>
<feature type="compositionally biased region" description="Basic and acidic residues" evidence="5">
    <location>
        <begin position="937"/>
        <end position="948"/>
    </location>
</feature>
<feature type="region of interest" description="Disordered" evidence="5">
    <location>
        <begin position="528"/>
        <end position="761"/>
    </location>
</feature>
<dbReference type="Proteomes" id="UP001158576">
    <property type="component" value="Chromosome PAR"/>
</dbReference>
<keyword evidence="3" id="KW-0863">Zinc-finger</keyword>
<sequence length="963" mass="111235">MGNDIQKPEAQEDPDEFDDDMAMDPYSDYQPPAKSDRIANPPRPLTPEHTKHNHQNGNDDQQGNHEDGIIRIDEREELYRSYVRTERDDRPVSGPFGIQPQMNDSVEPEPIAKRGKFGKDRSKKRRKRNASEEGDEFLKELSKDRYRKRRNSNNIWAPKSFFYPNDSYERIKDGPNQANAKKKKKSYSNYGEKYYDHDNPPKGRTEQSDFSDDEGGAANESAFRSRFNENSNDHSDEASDGEIQNANGLRNPDTIFNDDRPIIIDERRRSPSRFKPRKEMKDKGIRLIDHRTKGGYDRRDRGRQKSPWPARKDDYKKSDKNDKKGSQKEENLRKYELCKYYIAGTCLKGERCHYMHKNYPCKYYHISKTCQKKNCLFSHDELTAITANIIEKLKSDYFLADDSLELEFIKDRGVEALPKPPPGVPLLPTPPGELVCEKFIGKVDTPVRPLVPLPGETWPTVMDYEPYLTQEAHTKAENVMRNVLGISIGEEVDINDETSHEVGTPQPDVVDADSIGWIMYEWHNKTEPVPMTGDRGLPSRYSPTGPGPIKPLGSPRGYDDRSPPRHNSYNFPPIRKPLGATDDEEEERRRYGMDPRDRLTPPPFLRRDMDDRSFNPIVKLQEEQDRIDRYGREHSPDRYRGRYSRSRSRSPERSGGWKNERRSDRDEREKYGFTTPSWARPPSRSPSPKPYRPREERRWPNYDSYDSRDDRDRRSPRYSPRRRDSYSPPGGNRTPTLDDDPFDEPKKPKFGRQYSPPTVGARLDEAQRDLIENYDEPYVPKPRNHHVRDAIEGVPSRPYRRPSMPEPRLETCHIPTAVSREAQDPRPHLPPPATPPSELPIPDLIDLVDFRVTFTINGVPYQMPNDIIKDVVTEKPKLPNLAPLPMLNKQQSPKTSAPMDPRRRSISNQSPATSRSDHPLAGLSGNTPTRKKISLSDYRKKSDSKPDTSPEPSLPISLYGTQN</sequence>
<feature type="compositionally biased region" description="Basic residues" evidence="5">
    <location>
        <begin position="113"/>
        <end position="128"/>
    </location>
</feature>
<feature type="region of interest" description="Disordered" evidence="5">
    <location>
        <begin position="819"/>
        <end position="840"/>
    </location>
</feature>
<dbReference type="SUPFAM" id="SSF90229">
    <property type="entry name" value="CCCH zinc finger"/>
    <property type="match status" value="2"/>
</dbReference>
<organism evidence="7 8">
    <name type="scientific">Oikopleura dioica</name>
    <name type="common">Tunicate</name>
    <dbReference type="NCBI Taxonomy" id="34765"/>
    <lineage>
        <taxon>Eukaryota</taxon>
        <taxon>Metazoa</taxon>
        <taxon>Chordata</taxon>
        <taxon>Tunicata</taxon>
        <taxon>Appendicularia</taxon>
        <taxon>Copelata</taxon>
        <taxon>Oikopleuridae</taxon>
        <taxon>Oikopleura</taxon>
    </lineage>
</organism>
<feature type="domain" description="C3H1-type" evidence="6">
    <location>
        <begin position="332"/>
        <end position="358"/>
    </location>
</feature>
<feature type="compositionally biased region" description="Basic and acidic residues" evidence="5">
    <location>
        <begin position="658"/>
        <end position="671"/>
    </location>
</feature>
<proteinExistence type="predicted"/>
<evidence type="ECO:0000256" key="3">
    <source>
        <dbReference type="ARBA" id="ARBA00022771"/>
    </source>
</evidence>
<dbReference type="SMART" id="SM00356">
    <property type="entry name" value="ZnF_C3H1"/>
    <property type="match status" value="2"/>
</dbReference>
<feature type="compositionally biased region" description="Basic and acidic residues" evidence="5">
    <location>
        <begin position="1"/>
        <end position="10"/>
    </location>
</feature>
<keyword evidence="1" id="KW-0479">Metal-binding</keyword>
<feature type="compositionally biased region" description="Pro residues" evidence="5">
    <location>
        <begin position="828"/>
        <end position="839"/>
    </location>
</feature>
<feature type="compositionally biased region" description="Basic and acidic residues" evidence="5">
    <location>
        <begin position="193"/>
        <end position="207"/>
    </location>
</feature>
<feature type="domain" description="C3H1-type" evidence="6">
    <location>
        <begin position="360"/>
        <end position="381"/>
    </location>
</feature>
<feature type="region of interest" description="Disordered" evidence="5">
    <location>
        <begin position="1"/>
        <end position="328"/>
    </location>
</feature>
<feature type="region of interest" description="Disordered" evidence="5">
    <location>
        <begin position="881"/>
        <end position="963"/>
    </location>
</feature>
<feature type="compositionally biased region" description="Acidic residues" evidence="5">
    <location>
        <begin position="11"/>
        <end position="22"/>
    </location>
</feature>
<dbReference type="InterPro" id="IPR000571">
    <property type="entry name" value="Znf_CCCH"/>
</dbReference>
<evidence type="ECO:0000256" key="4">
    <source>
        <dbReference type="ARBA" id="ARBA00022833"/>
    </source>
</evidence>
<evidence type="ECO:0000256" key="5">
    <source>
        <dbReference type="SAM" id="MobiDB-lite"/>
    </source>
</evidence>
<dbReference type="Gene3D" id="4.10.1000.10">
    <property type="entry name" value="Zinc finger, CCCH-type"/>
    <property type="match status" value="1"/>
</dbReference>
<keyword evidence="8" id="KW-1185">Reference proteome</keyword>
<gene>
    <name evidence="7" type="ORF">OKIOD_LOCUS1381</name>
</gene>